<dbReference type="Proteomes" id="UP000183015">
    <property type="component" value="Unassembled WGS sequence"/>
</dbReference>
<proteinExistence type="predicted"/>
<evidence type="ECO:0000256" key="1">
    <source>
        <dbReference type="SAM" id="Coils"/>
    </source>
</evidence>
<accession>A0A1H7WIT3</accession>
<evidence type="ECO:0000313" key="3">
    <source>
        <dbReference type="EMBL" id="SEM21496.1"/>
    </source>
</evidence>
<name>A0A1H7WIT3_STRJI</name>
<reference evidence="4" key="1">
    <citation type="submission" date="2016-10" db="EMBL/GenBank/DDBJ databases">
        <authorList>
            <person name="Varghese N."/>
        </authorList>
    </citation>
    <scope>NUCLEOTIDE SEQUENCE [LARGE SCALE GENOMIC DNA]</scope>
    <source>
        <strain evidence="4">DSM 45096 / BCRC 16803 / CGMCC 4.1857 / CIP 109030 / JCM 12277 / KCTC 19219 / NBRC 100920 / 33214</strain>
    </source>
</reference>
<evidence type="ECO:0000256" key="2">
    <source>
        <dbReference type="SAM" id="MobiDB-lite"/>
    </source>
</evidence>
<dbReference type="AlphaFoldDB" id="A0A1H7WIT3"/>
<keyword evidence="4" id="KW-1185">Reference proteome</keyword>
<dbReference type="EMBL" id="FOAZ01000020">
    <property type="protein sequence ID" value="SEM21496.1"/>
    <property type="molecule type" value="Genomic_DNA"/>
</dbReference>
<dbReference type="STRING" id="235985.SAMN05414137_120197"/>
<evidence type="ECO:0000313" key="4">
    <source>
        <dbReference type="Proteomes" id="UP000183015"/>
    </source>
</evidence>
<feature type="compositionally biased region" description="Basic residues" evidence="2">
    <location>
        <begin position="166"/>
        <end position="175"/>
    </location>
</feature>
<gene>
    <name evidence="3" type="ORF">SAMN05414137_120197</name>
</gene>
<keyword evidence="1" id="KW-0175">Coiled coil</keyword>
<organism evidence="3 4">
    <name type="scientific">Streptacidiphilus jiangxiensis</name>
    <dbReference type="NCBI Taxonomy" id="235985"/>
    <lineage>
        <taxon>Bacteria</taxon>
        <taxon>Bacillati</taxon>
        <taxon>Actinomycetota</taxon>
        <taxon>Actinomycetes</taxon>
        <taxon>Kitasatosporales</taxon>
        <taxon>Streptomycetaceae</taxon>
        <taxon>Streptacidiphilus</taxon>
    </lineage>
</organism>
<feature type="region of interest" description="Disordered" evidence="2">
    <location>
        <begin position="142"/>
        <end position="175"/>
    </location>
</feature>
<feature type="coiled-coil region" evidence="1">
    <location>
        <begin position="42"/>
        <end position="107"/>
    </location>
</feature>
<protein>
    <submittedName>
        <fullName evidence="3">Uncharacterized protein</fullName>
    </submittedName>
</protein>
<sequence length="175" mass="19397">MISLAALLTTDGERLEEIKRLWREATALKREAAAEVRASVILDKARRAAKEETRVILQAAREEAAKLRDEAIKNAVEEAESLLAAGRAAAEQVLEEAREESRRMTEEGRLELDALVDRRKDINTEIARVQDVLTALEAFESRPGAGAMAEDPEAVEKSPATGSPRWGRRKRAQPD</sequence>